<evidence type="ECO:0000313" key="3">
    <source>
        <dbReference type="EMBL" id="KAJ0190118.1"/>
    </source>
</evidence>
<feature type="compositionally biased region" description="Basic residues" evidence="1">
    <location>
        <begin position="54"/>
        <end position="70"/>
    </location>
</feature>
<feature type="region of interest" description="Disordered" evidence="1">
    <location>
        <begin position="399"/>
        <end position="435"/>
    </location>
</feature>
<evidence type="ECO:0000313" key="4">
    <source>
        <dbReference type="Proteomes" id="UP000235145"/>
    </source>
</evidence>
<feature type="region of interest" description="Disordered" evidence="1">
    <location>
        <begin position="333"/>
        <end position="364"/>
    </location>
</feature>
<sequence length="566" mass="64219">MSSENNIVQKNESNSPLLTSKEKVQKSIKHRHKLVKKFSTEKSAPVESSSPLSIKKKTPNSLKAKSKIVKKSSDKNSKLGESSSPLLPSKEKTITSEKNKGKFVNKASDEKPIASSSKEAQNSENVEKTPDKESKPVVKNTKETQNSQNTKPEGAKKGFHHERNKDTKKLGGFIFMCNGKTKGDCYRYRVMGVQAHKKELVMGIKPGMKLFLFDFDVKLLYGIYTASSPGGMKLEPAAFGGAFPLQVRFEVYKDCLPLPESVFKKAIKESYDERTRKFKTELTIDQVKRLTNLFKPAPLLHSIPQKPPLLIQERKSPLLLTEQEYRSYGLRGERHHHHHHNLTTAPPPDPYRPGPGQEREREAARDDHPVILEQESMQFLNPNMVTEHDYRGYGVMYDPYSNRTTGQEREDDSGRRILPGQQYSRSYGAGGDQDNTLFLSEKDYRTYGLKRQHETQKPKIDTISNLAPAPTLGLYQSEPYFYEPTSSLVERYLPLPPHPSTSYQYDNISVENSEGRFRQETILSDRVERLYSVNEQQQNIGQGEYSRSGGAVSSRYAFVGPSVVHR</sequence>
<dbReference type="InterPro" id="IPR013989">
    <property type="entry name" value="Dev_and_cell_death_domain"/>
</dbReference>
<dbReference type="Proteomes" id="UP000235145">
    <property type="component" value="Unassembled WGS sequence"/>
</dbReference>
<dbReference type="AlphaFoldDB" id="A0A9R1UNJ5"/>
<dbReference type="PANTHER" id="PTHR46444:SF3">
    <property type="entry name" value="DCD (DEVELOPMENT AND CELL DEATH) DOMAIN PROTEIN"/>
    <property type="match status" value="1"/>
</dbReference>
<dbReference type="PANTHER" id="PTHR46444">
    <property type="entry name" value="DCD (DEVELOPMENT AND CELL DEATH) DOMAIN PROTEIN-RELATED"/>
    <property type="match status" value="1"/>
</dbReference>
<keyword evidence="4" id="KW-1185">Reference proteome</keyword>
<dbReference type="EMBL" id="NBSK02000008">
    <property type="protein sequence ID" value="KAJ0190118.1"/>
    <property type="molecule type" value="Genomic_DNA"/>
</dbReference>
<name>A0A9R1UNJ5_LACSA</name>
<gene>
    <name evidence="3" type="ORF">LSAT_V11C800411650</name>
</gene>
<reference evidence="3 4" key="1">
    <citation type="journal article" date="2017" name="Nat. Commun.">
        <title>Genome assembly with in vitro proximity ligation data and whole-genome triplication in lettuce.</title>
        <authorList>
            <person name="Reyes-Chin-Wo S."/>
            <person name="Wang Z."/>
            <person name="Yang X."/>
            <person name="Kozik A."/>
            <person name="Arikit S."/>
            <person name="Song C."/>
            <person name="Xia L."/>
            <person name="Froenicke L."/>
            <person name="Lavelle D.O."/>
            <person name="Truco M.J."/>
            <person name="Xia R."/>
            <person name="Zhu S."/>
            <person name="Xu C."/>
            <person name="Xu H."/>
            <person name="Xu X."/>
            <person name="Cox K."/>
            <person name="Korf I."/>
            <person name="Meyers B.C."/>
            <person name="Michelmore R.W."/>
        </authorList>
    </citation>
    <scope>NUCLEOTIDE SEQUENCE [LARGE SCALE GENOMIC DNA]</scope>
    <source>
        <strain evidence="4">cv. Salinas</strain>
        <tissue evidence="3">Seedlings</tissue>
    </source>
</reference>
<feature type="region of interest" description="Disordered" evidence="1">
    <location>
        <begin position="1"/>
        <end position="163"/>
    </location>
</feature>
<dbReference type="OrthoDB" id="1920894at2759"/>
<feature type="domain" description="DCD" evidence="2">
    <location>
        <begin position="168"/>
        <end position="296"/>
    </location>
</feature>
<evidence type="ECO:0000259" key="2">
    <source>
        <dbReference type="PROSITE" id="PS51222"/>
    </source>
</evidence>
<feature type="compositionally biased region" description="Polar residues" evidence="1">
    <location>
        <begin position="114"/>
        <end position="124"/>
    </location>
</feature>
<dbReference type="PROSITE" id="PS51222">
    <property type="entry name" value="DCD"/>
    <property type="match status" value="1"/>
</dbReference>
<feature type="compositionally biased region" description="Basic residues" evidence="1">
    <location>
        <begin position="26"/>
        <end position="36"/>
    </location>
</feature>
<proteinExistence type="predicted"/>
<organism evidence="3 4">
    <name type="scientific">Lactuca sativa</name>
    <name type="common">Garden lettuce</name>
    <dbReference type="NCBI Taxonomy" id="4236"/>
    <lineage>
        <taxon>Eukaryota</taxon>
        <taxon>Viridiplantae</taxon>
        <taxon>Streptophyta</taxon>
        <taxon>Embryophyta</taxon>
        <taxon>Tracheophyta</taxon>
        <taxon>Spermatophyta</taxon>
        <taxon>Magnoliopsida</taxon>
        <taxon>eudicotyledons</taxon>
        <taxon>Gunneridae</taxon>
        <taxon>Pentapetalae</taxon>
        <taxon>asterids</taxon>
        <taxon>campanulids</taxon>
        <taxon>Asterales</taxon>
        <taxon>Asteraceae</taxon>
        <taxon>Cichorioideae</taxon>
        <taxon>Cichorieae</taxon>
        <taxon>Lactucinae</taxon>
        <taxon>Lactuca</taxon>
    </lineage>
</organism>
<feature type="compositionally biased region" description="Basic and acidic residues" evidence="1">
    <location>
        <begin position="89"/>
        <end position="100"/>
    </location>
</feature>
<evidence type="ECO:0000256" key="1">
    <source>
        <dbReference type="SAM" id="MobiDB-lite"/>
    </source>
</evidence>
<feature type="compositionally biased region" description="Polar residues" evidence="1">
    <location>
        <begin position="1"/>
        <end position="18"/>
    </location>
</feature>
<dbReference type="SMART" id="SM00767">
    <property type="entry name" value="DCD"/>
    <property type="match status" value="1"/>
</dbReference>
<accession>A0A9R1UNJ5</accession>
<feature type="compositionally biased region" description="Basic and acidic residues" evidence="1">
    <location>
        <begin position="406"/>
        <end position="415"/>
    </location>
</feature>
<dbReference type="Pfam" id="PF10539">
    <property type="entry name" value="Dev_Cell_Death"/>
    <property type="match status" value="1"/>
</dbReference>
<feature type="compositionally biased region" description="Basic and acidic residues" evidence="1">
    <location>
        <begin position="125"/>
        <end position="142"/>
    </location>
</feature>
<comment type="caution">
    <text evidence="3">The sequence shown here is derived from an EMBL/GenBank/DDBJ whole genome shotgun (WGS) entry which is preliminary data.</text>
</comment>
<feature type="compositionally biased region" description="Basic and acidic residues" evidence="1">
    <location>
        <begin position="153"/>
        <end position="163"/>
    </location>
</feature>
<dbReference type="Gramene" id="rna-gnl|WGS:NBSK|LSAT_8X55141_mrna">
    <property type="protein sequence ID" value="cds-PLY61772.1"/>
    <property type="gene ID" value="gene-LSAT_8X55141"/>
</dbReference>
<protein>
    <recommendedName>
        <fullName evidence="2">DCD domain-containing protein</fullName>
    </recommendedName>
</protein>